<dbReference type="PROSITE" id="PS51257">
    <property type="entry name" value="PROKAR_LIPOPROTEIN"/>
    <property type="match status" value="1"/>
</dbReference>
<evidence type="ECO:0000313" key="2">
    <source>
        <dbReference type="Proteomes" id="UP000234857"/>
    </source>
</evidence>
<dbReference type="Proteomes" id="UP000234857">
    <property type="component" value="Unassembled WGS sequence"/>
</dbReference>
<name>A0A2N5ZKM4_MUIH1</name>
<dbReference type="EMBL" id="PKTG01000039">
    <property type="protein sequence ID" value="PLX19173.1"/>
    <property type="molecule type" value="Genomic_DNA"/>
</dbReference>
<dbReference type="AlphaFoldDB" id="A0A2N5ZKM4"/>
<comment type="caution">
    <text evidence="1">The sequence shown here is derived from an EMBL/GenBank/DDBJ whole genome shotgun (WGS) entry which is preliminary data.</text>
</comment>
<reference evidence="1 2" key="1">
    <citation type="submission" date="2017-11" db="EMBL/GenBank/DDBJ databases">
        <title>Genome-resolved metagenomics identifies genetic mobility, metabolic interactions, and unexpected diversity in perchlorate-reducing communities.</title>
        <authorList>
            <person name="Barnum T.P."/>
            <person name="Figueroa I.A."/>
            <person name="Carlstrom C.I."/>
            <person name="Lucas L.N."/>
            <person name="Engelbrektson A.L."/>
            <person name="Coates J.D."/>
        </authorList>
    </citation>
    <scope>NUCLEOTIDE SEQUENCE [LARGE SCALE GENOMIC DNA]</scope>
    <source>
        <strain evidence="1">BM706</strain>
    </source>
</reference>
<organism evidence="1 2">
    <name type="scientific">Muiribacterium halophilum</name>
    <dbReference type="NCBI Taxonomy" id="2053465"/>
    <lineage>
        <taxon>Bacteria</taxon>
        <taxon>Candidatus Muiribacteriota</taxon>
        <taxon>Candidatus Muiribacteriia</taxon>
        <taxon>Candidatus Muiribacteriales</taxon>
        <taxon>Candidatus Muiribacteriaceae</taxon>
        <taxon>Candidatus Muiribacterium</taxon>
    </lineage>
</organism>
<protein>
    <recommendedName>
        <fullName evidence="3">Lipoprotein</fullName>
    </recommendedName>
</protein>
<evidence type="ECO:0000313" key="1">
    <source>
        <dbReference type="EMBL" id="PLX19173.1"/>
    </source>
</evidence>
<accession>A0A2N5ZKM4</accession>
<sequence>MKGSNIMKKNILMIGIIISLFFLISCQKKTQVGKGIEFIGEIRPEYSDKKAINEVGGDIIEDRGQLKIFSLDKKTETALIFSNPKILQRICFANCKILEGAIEMYNMDETDPDNVIKSGKVPEKISKYLSHGKLPACPSGGEYTYSEKTGVLCSIHGNIENNKKLDEEQKVGVVAYAWKEIINNSYKIKEIYEKDLKEIYQILKSDEVANNLYFLNEKPDYKINFINTVEEKNYKEDKFQAVIDGKASIYSNFITQRGELVFTCQKEFFRNNNGEELYFILGYNFNK</sequence>
<proteinExistence type="predicted"/>
<evidence type="ECO:0008006" key="3">
    <source>
        <dbReference type="Google" id="ProtNLM"/>
    </source>
</evidence>
<gene>
    <name evidence="1" type="ORF">C0601_02625</name>
</gene>